<comment type="caution">
    <text evidence="13">The sequence shown here is derived from an EMBL/GenBank/DDBJ whole genome shotgun (WGS) entry which is preliminary data.</text>
</comment>
<evidence type="ECO:0000256" key="2">
    <source>
        <dbReference type="ARBA" id="ARBA00012832"/>
    </source>
</evidence>
<evidence type="ECO:0000256" key="11">
    <source>
        <dbReference type="SAM" id="Coils"/>
    </source>
</evidence>
<evidence type="ECO:0000256" key="10">
    <source>
        <dbReference type="ARBA" id="ARBA00031499"/>
    </source>
</evidence>
<keyword evidence="3" id="KW-0436">Ligase</keyword>
<evidence type="ECO:0000256" key="3">
    <source>
        <dbReference type="ARBA" id="ARBA00022598"/>
    </source>
</evidence>
<dbReference type="RefSeq" id="XP_005648524.1">
    <property type="nucleotide sequence ID" value="XM_005648467.1"/>
</dbReference>
<keyword evidence="5" id="KW-0547">Nucleotide-binding</keyword>
<keyword evidence="4" id="KW-0479">Metal-binding</keyword>
<organism evidence="13 14">
    <name type="scientific">Coccomyxa subellipsoidea (strain C-169)</name>
    <name type="common">Green microalga</name>
    <dbReference type="NCBI Taxonomy" id="574566"/>
    <lineage>
        <taxon>Eukaryota</taxon>
        <taxon>Viridiplantae</taxon>
        <taxon>Chlorophyta</taxon>
        <taxon>core chlorophytes</taxon>
        <taxon>Trebouxiophyceae</taxon>
        <taxon>Trebouxiophyceae incertae sedis</taxon>
        <taxon>Coccomyxaceae</taxon>
        <taxon>Coccomyxa</taxon>
        <taxon>Coccomyxa subellipsoidea</taxon>
    </lineage>
</organism>
<evidence type="ECO:0000259" key="12">
    <source>
        <dbReference type="Pfam" id="PF01406"/>
    </source>
</evidence>
<dbReference type="OrthoDB" id="438179at2759"/>
<evidence type="ECO:0000313" key="13">
    <source>
        <dbReference type="EMBL" id="EIE23980.1"/>
    </source>
</evidence>
<dbReference type="eggNOG" id="KOG2007">
    <property type="taxonomic scope" value="Eukaryota"/>
</dbReference>
<name>I0Z011_COCSC</name>
<comment type="cofactor">
    <cofactor evidence="1">
        <name>Zn(2+)</name>
        <dbReference type="ChEBI" id="CHEBI:29105"/>
    </cofactor>
</comment>
<feature type="coiled-coil region" evidence="11">
    <location>
        <begin position="104"/>
        <end position="131"/>
    </location>
</feature>
<dbReference type="PANTHER" id="PTHR10890:SF3">
    <property type="entry name" value="CYSTEINE--TRNA LIGASE, CYTOPLASMIC"/>
    <property type="match status" value="1"/>
</dbReference>
<dbReference type="GO" id="GO:0046872">
    <property type="term" value="F:metal ion binding"/>
    <property type="evidence" value="ECO:0007669"/>
    <property type="project" value="UniProtKB-KW"/>
</dbReference>
<proteinExistence type="inferred from homology"/>
<evidence type="ECO:0000256" key="9">
    <source>
        <dbReference type="ARBA" id="ARBA00023146"/>
    </source>
</evidence>
<dbReference type="InterPro" id="IPR015803">
    <property type="entry name" value="Cys-tRNA-ligase"/>
</dbReference>
<evidence type="ECO:0000256" key="8">
    <source>
        <dbReference type="ARBA" id="ARBA00022917"/>
    </source>
</evidence>
<dbReference type="PRINTS" id="PR00983">
    <property type="entry name" value="TRNASYNTHCYS"/>
</dbReference>
<dbReference type="EC" id="6.1.1.16" evidence="2"/>
<dbReference type="InterPro" id="IPR032678">
    <property type="entry name" value="tRNA-synt_1_cat_dom"/>
</dbReference>
<keyword evidence="7" id="KW-0067">ATP-binding</keyword>
<dbReference type="SUPFAM" id="SSF52374">
    <property type="entry name" value="Nucleotidylyl transferase"/>
    <property type="match status" value="1"/>
</dbReference>
<dbReference type="InterPro" id="IPR014729">
    <property type="entry name" value="Rossmann-like_a/b/a_fold"/>
</dbReference>
<evidence type="ECO:0000256" key="4">
    <source>
        <dbReference type="ARBA" id="ARBA00022723"/>
    </source>
</evidence>
<evidence type="ECO:0000256" key="5">
    <source>
        <dbReference type="ARBA" id="ARBA00022741"/>
    </source>
</evidence>
<reference evidence="13 14" key="1">
    <citation type="journal article" date="2012" name="Genome Biol.">
        <title>The genome of the polar eukaryotic microalga coccomyxa subellipsoidea reveals traits of cold adaptation.</title>
        <authorList>
            <person name="Blanc G."/>
            <person name="Agarkova I."/>
            <person name="Grimwood J."/>
            <person name="Kuo A."/>
            <person name="Brueggeman A."/>
            <person name="Dunigan D."/>
            <person name="Gurnon J."/>
            <person name="Ladunga I."/>
            <person name="Lindquist E."/>
            <person name="Lucas S."/>
            <person name="Pangilinan J."/>
            <person name="Proschold T."/>
            <person name="Salamov A."/>
            <person name="Schmutz J."/>
            <person name="Weeks D."/>
            <person name="Yamada T."/>
            <person name="Claverie J.M."/>
            <person name="Grigoriev I."/>
            <person name="Van Etten J."/>
            <person name="Lomsadze A."/>
            <person name="Borodovsky M."/>
        </authorList>
    </citation>
    <scope>NUCLEOTIDE SEQUENCE [LARGE SCALE GENOMIC DNA]</scope>
    <source>
        <strain evidence="13 14">C-169</strain>
    </source>
</reference>
<keyword evidence="8" id="KW-0648">Protein biosynthesis</keyword>
<dbReference type="GO" id="GO:0005524">
    <property type="term" value="F:ATP binding"/>
    <property type="evidence" value="ECO:0007669"/>
    <property type="project" value="UniProtKB-KW"/>
</dbReference>
<dbReference type="InterPro" id="IPR009080">
    <property type="entry name" value="tRNAsynth_Ia_anticodon-bd"/>
</dbReference>
<evidence type="ECO:0000256" key="6">
    <source>
        <dbReference type="ARBA" id="ARBA00022833"/>
    </source>
</evidence>
<feature type="non-terminal residue" evidence="13">
    <location>
        <position position="1"/>
    </location>
</feature>
<feature type="non-terminal residue" evidence="13">
    <location>
        <position position="569"/>
    </location>
</feature>
<sequence>QQGVLRLYNSLTKQKEVFMTVDPAGKRVTWYTCGPTVYDAAHLGHARYYVTMDILRRVIEDYFGYDVDLVMNVTDVDDKIIRRARLNHLLEKYLAQTPDTAKVLQDAEAALSKLEAKQRAAVSRVEAEQQKEGLNVQARCANKLRTLSHVTCELACPDIRTSLSQAPRTGTWSPAVQAIGTRLNHAARYEADFLEDLHLLNCRPPDVLTRVSEYMDEIRAYVQQIHDNGMAYSVNGSVYFDTQAYRSAAADGEANFASSDKRNKSDFALWKQAKAGEPAWESPDCARDEQGNLGKGRPGWHIECSAMASSIFGPSIDLHTGGADLAFPHHENELAQAEAFYHEEYAKCNCEPQWVNYFLHAGHLNIDNLKMSKSLKNFISIRKALEDFSPRVLRIMFTLAPWDKSMTYKEEKSALEARQKEKTFVNFFLEVEAVLHKFGREGLEGRLPSRWEAEEKELSRALVGTREKVHAALQDSIDVCTAMSALLDLVSTTNVYIKAREQQYAATPKGPPPQAQLVHKVAAYITEILRVFGIAEEDQIGLGRERGAAAAAVAGEGAEPLLGVIADFR</sequence>
<dbReference type="KEGG" id="csl:COCSUDRAFT_1550"/>
<dbReference type="EMBL" id="AGSI01000006">
    <property type="protein sequence ID" value="EIE23980.1"/>
    <property type="molecule type" value="Genomic_DNA"/>
</dbReference>
<gene>
    <name evidence="13" type="ORF">COCSUDRAFT_1550</name>
</gene>
<keyword evidence="14" id="KW-1185">Reference proteome</keyword>
<dbReference type="AlphaFoldDB" id="I0Z011"/>
<evidence type="ECO:0000313" key="14">
    <source>
        <dbReference type="Proteomes" id="UP000007264"/>
    </source>
</evidence>
<evidence type="ECO:0000256" key="7">
    <source>
        <dbReference type="ARBA" id="ARBA00022840"/>
    </source>
</evidence>
<dbReference type="PANTHER" id="PTHR10890">
    <property type="entry name" value="CYSTEINYL-TRNA SYNTHETASE"/>
    <property type="match status" value="1"/>
</dbReference>
<dbReference type="SUPFAM" id="SSF47323">
    <property type="entry name" value="Anticodon-binding domain of a subclass of class I aminoacyl-tRNA synthetases"/>
    <property type="match status" value="1"/>
</dbReference>
<keyword evidence="11" id="KW-0175">Coiled coil</keyword>
<evidence type="ECO:0000256" key="1">
    <source>
        <dbReference type="ARBA" id="ARBA00001947"/>
    </source>
</evidence>
<accession>I0Z011</accession>
<dbReference type="GeneID" id="17042370"/>
<dbReference type="Gene3D" id="3.40.50.620">
    <property type="entry name" value="HUPs"/>
    <property type="match status" value="2"/>
</dbReference>
<dbReference type="Proteomes" id="UP000007264">
    <property type="component" value="Unassembled WGS sequence"/>
</dbReference>
<dbReference type="CDD" id="cd00672">
    <property type="entry name" value="CysRS_core"/>
    <property type="match status" value="1"/>
</dbReference>
<protein>
    <recommendedName>
        <fullName evidence="2">cysteine--tRNA ligase</fullName>
        <ecNumber evidence="2">6.1.1.16</ecNumber>
    </recommendedName>
    <alternativeName>
        <fullName evidence="10">Cysteinyl-tRNA synthetase</fullName>
    </alternativeName>
</protein>
<dbReference type="InterPro" id="IPR024909">
    <property type="entry name" value="Cys-tRNA/MSH_ligase"/>
</dbReference>
<dbReference type="STRING" id="574566.I0Z011"/>
<keyword evidence="6" id="KW-0862">Zinc</keyword>
<dbReference type="HAMAP" id="MF_00041">
    <property type="entry name" value="Cys_tRNA_synth"/>
    <property type="match status" value="1"/>
</dbReference>
<dbReference type="GO" id="GO:0004817">
    <property type="term" value="F:cysteine-tRNA ligase activity"/>
    <property type="evidence" value="ECO:0007669"/>
    <property type="project" value="UniProtKB-EC"/>
</dbReference>
<dbReference type="Pfam" id="PF01406">
    <property type="entry name" value="tRNA-synt_1e"/>
    <property type="match status" value="1"/>
</dbReference>
<dbReference type="GO" id="GO:0005737">
    <property type="term" value="C:cytoplasm"/>
    <property type="evidence" value="ECO:0007669"/>
    <property type="project" value="TreeGrafter"/>
</dbReference>
<keyword evidence="9" id="KW-0030">Aminoacyl-tRNA synthetase</keyword>
<dbReference type="GO" id="GO:0006423">
    <property type="term" value="P:cysteinyl-tRNA aminoacylation"/>
    <property type="evidence" value="ECO:0007669"/>
    <property type="project" value="InterPro"/>
</dbReference>
<feature type="domain" description="tRNA synthetases class I catalytic" evidence="12">
    <location>
        <begin position="25"/>
        <end position="412"/>
    </location>
</feature>
<dbReference type="NCBIfam" id="TIGR00435">
    <property type="entry name" value="cysS"/>
    <property type="match status" value="1"/>
</dbReference>